<reference evidence="1 2" key="1">
    <citation type="journal article" date="2016" name="Nat. Commun.">
        <title>Thousands of microbial genomes shed light on interconnected biogeochemical processes in an aquifer system.</title>
        <authorList>
            <person name="Anantharaman K."/>
            <person name="Brown C.T."/>
            <person name="Hug L.A."/>
            <person name="Sharon I."/>
            <person name="Castelle C.J."/>
            <person name="Probst A.J."/>
            <person name="Thomas B.C."/>
            <person name="Singh A."/>
            <person name="Wilkins M.J."/>
            <person name="Karaoz U."/>
            <person name="Brodie E.L."/>
            <person name="Williams K.H."/>
            <person name="Hubbard S.S."/>
            <person name="Banfield J.F."/>
        </authorList>
    </citation>
    <scope>NUCLEOTIDE SEQUENCE [LARGE SCALE GENOMIC DNA]</scope>
</reference>
<name>A0A1F7J820_9BACT</name>
<protein>
    <submittedName>
        <fullName evidence="1">Uncharacterized protein</fullName>
    </submittedName>
</protein>
<proteinExistence type="predicted"/>
<gene>
    <name evidence="1" type="ORF">A2966_01325</name>
</gene>
<organism evidence="1 2">
    <name type="scientific">Candidatus Roizmanbacteria bacterium RIFCSPLOWO2_01_FULL_41_22</name>
    <dbReference type="NCBI Taxonomy" id="1802067"/>
    <lineage>
        <taxon>Bacteria</taxon>
        <taxon>Candidatus Roizmaniibacteriota</taxon>
    </lineage>
</organism>
<comment type="caution">
    <text evidence="1">The sequence shown here is derived from an EMBL/GenBank/DDBJ whole genome shotgun (WGS) entry which is preliminary data.</text>
</comment>
<accession>A0A1F7J820</accession>
<sequence>MSTKQRRPHYQDLKHKWTRRHQELHGNLWKKHRNVLQWLEDSSKQLVVGSVASVLFLIHPLSHNVLAQKLLHLSSPKHNLESQPIDSGVQLIMALSSSLPPQVEPLTDEQETAITKLLTDYYQLPVTSAIDGKRLDRSYGLIGAEQHLMRYPGDTITTHFDLPEETRFAASGMAPGRGAWGYFTDSSATLTNQDKLREKYYIAVPTFLAPGWKDDPHAYYNFFKYRKMLVVNPENGKAMVVVIGDAGPATWTGKHLGGSPEIMAYLERKDGSAKGAVLYFFIDDPEDEVTLGPVAKT</sequence>
<evidence type="ECO:0000313" key="1">
    <source>
        <dbReference type="EMBL" id="OGK51744.1"/>
    </source>
</evidence>
<dbReference type="AlphaFoldDB" id="A0A1F7J820"/>
<evidence type="ECO:0000313" key="2">
    <source>
        <dbReference type="Proteomes" id="UP000176480"/>
    </source>
</evidence>
<dbReference type="Proteomes" id="UP000176480">
    <property type="component" value="Unassembled WGS sequence"/>
</dbReference>
<dbReference type="EMBL" id="MGAR01000020">
    <property type="protein sequence ID" value="OGK51744.1"/>
    <property type="molecule type" value="Genomic_DNA"/>
</dbReference>
<dbReference type="STRING" id="1802067.A2966_01325"/>